<evidence type="ECO:0000256" key="4">
    <source>
        <dbReference type="RuleBase" id="RU003718"/>
    </source>
</evidence>
<protein>
    <recommendedName>
        <fullName evidence="5">Glycosyltransferase</fullName>
        <ecNumber evidence="5">2.4.1.-</ecNumber>
    </recommendedName>
</protein>
<proteinExistence type="inferred from homology"/>
<dbReference type="Pfam" id="PF00201">
    <property type="entry name" value="UDPGT"/>
    <property type="match status" value="1"/>
</dbReference>
<keyword evidence="3 4" id="KW-0808">Transferase</keyword>
<name>A0A6P8DCA1_PUNGR</name>
<dbReference type="SUPFAM" id="SSF53756">
    <property type="entry name" value="UDP-Glycosyltransferase/glycogen phosphorylase"/>
    <property type="match status" value="1"/>
</dbReference>
<dbReference type="Proteomes" id="UP000515151">
    <property type="component" value="Chromosome 4"/>
</dbReference>
<dbReference type="CDD" id="cd03784">
    <property type="entry name" value="GT1_Gtf-like"/>
    <property type="match status" value="1"/>
</dbReference>
<dbReference type="FunFam" id="3.40.50.2000:FF:000071">
    <property type="entry name" value="Glycosyltransferase"/>
    <property type="match status" value="1"/>
</dbReference>
<comment type="similarity">
    <text evidence="1 4">Belongs to the UDP-glycosyltransferase family.</text>
</comment>
<dbReference type="PANTHER" id="PTHR48047">
    <property type="entry name" value="GLYCOSYLTRANSFERASE"/>
    <property type="match status" value="1"/>
</dbReference>
<reference evidence="7" key="2">
    <citation type="submission" date="2025-08" db="UniProtKB">
        <authorList>
            <consortium name="RefSeq"/>
        </authorList>
    </citation>
    <scope>IDENTIFICATION</scope>
    <source>
        <tissue evidence="7">Leaf</tissue>
    </source>
</reference>
<evidence type="ECO:0000256" key="2">
    <source>
        <dbReference type="ARBA" id="ARBA00022676"/>
    </source>
</evidence>
<gene>
    <name evidence="7" type="primary">LOC116204194</name>
</gene>
<dbReference type="PANTHER" id="PTHR48047:SF45">
    <property type="entry name" value="SCOPOLETIN GLUCOSYLTRANSFERASE-LIKE"/>
    <property type="match status" value="1"/>
</dbReference>
<reference evidence="6" key="1">
    <citation type="journal article" date="2020" name="Plant Biotechnol. J.">
        <title>The pomegranate (Punica granatum L.) draft genome dissects genetic divergence between soft- and hard-seeded cultivars.</title>
        <authorList>
            <person name="Luo X."/>
            <person name="Li H."/>
            <person name="Wu Z."/>
            <person name="Yao W."/>
            <person name="Zhao P."/>
            <person name="Cao D."/>
            <person name="Yu H."/>
            <person name="Li K."/>
            <person name="Poudel K."/>
            <person name="Zhao D."/>
            <person name="Zhang F."/>
            <person name="Xia X."/>
            <person name="Chen L."/>
            <person name="Wang Q."/>
            <person name="Jing D."/>
            <person name="Cao S."/>
        </authorList>
    </citation>
    <scope>NUCLEOTIDE SEQUENCE [LARGE SCALE GENOMIC DNA]</scope>
    <source>
        <strain evidence="6">cv. Tunisia</strain>
    </source>
</reference>
<evidence type="ECO:0000256" key="5">
    <source>
        <dbReference type="RuleBase" id="RU362057"/>
    </source>
</evidence>
<dbReference type="RefSeq" id="XP_031392124.1">
    <property type="nucleotide sequence ID" value="XM_031536264.1"/>
</dbReference>
<evidence type="ECO:0000313" key="6">
    <source>
        <dbReference type="Proteomes" id="UP000515151"/>
    </source>
</evidence>
<dbReference type="InterPro" id="IPR035595">
    <property type="entry name" value="UDP_glycos_trans_CS"/>
</dbReference>
<dbReference type="FunFam" id="3.40.50.2000:FF:000047">
    <property type="entry name" value="Glycosyltransferase"/>
    <property type="match status" value="1"/>
</dbReference>
<accession>A0A6P8DCA1</accession>
<dbReference type="EC" id="2.4.1.-" evidence="5"/>
<keyword evidence="6" id="KW-1185">Reference proteome</keyword>
<organism evidence="6 7">
    <name type="scientific">Punica granatum</name>
    <name type="common">Pomegranate</name>
    <dbReference type="NCBI Taxonomy" id="22663"/>
    <lineage>
        <taxon>Eukaryota</taxon>
        <taxon>Viridiplantae</taxon>
        <taxon>Streptophyta</taxon>
        <taxon>Embryophyta</taxon>
        <taxon>Tracheophyta</taxon>
        <taxon>Spermatophyta</taxon>
        <taxon>Magnoliopsida</taxon>
        <taxon>eudicotyledons</taxon>
        <taxon>Gunneridae</taxon>
        <taxon>Pentapetalae</taxon>
        <taxon>rosids</taxon>
        <taxon>malvids</taxon>
        <taxon>Myrtales</taxon>
        <taxon>Lythraceae</taxon>
        <taxon>Punica</taxon>
    </lineage>
</organism>
<dbReference type="InterPro" id="IPR002213">
    <property type="entry name" value="UDP_glucos_trans"/>
</dbReference>
<evidence type="ECO:0000256" key="1">
    <source>
        <dbReference type="ARBA" id="ARBA00009995"/>
    </source>
</evidence>
<evidence type="ECO:0000313" key="7">
    <source>
        <dbReference type="RefSeq" id="XP_031392124.1"/>
    </source>
</evidence>
<evidence type="ECO:0000256" key="3">
    <source>
        <dbReference type="ARBA" id="ARBA00022679"/>
    </source>
</evidence>
<dbReference type="Gene3D" id="3.40.50.2000">
    <property type="entry name" value="Glycogen Phosphorylase B"/>
    <property type="match status" value="2"/>
</dbReference>
<dbReference type="GO" id="GO:0035251">
    <property type="term" value="F:UDP-glucosyltransferase activity"/>
    <property type="evidence" value="ECO:0007669"/>
    <property type="project" value="TreeGrafter"/>
</dbReference>
<dbReference type="AlphaFoldDB" id="A0A6P8DCA1"/>
<sequence>MGIETHNQQRIHTYFFPFMAHGHMLPIVDMANLFASRGQHTTIVTTPLNAPEFSHTIQRTQVCGTKIDVKTIKFPSVEAGLPEGCENLDGVKSKDMMDKFIKAIRLLQQPLEQLPREHCPDCLVADIFFPWATDVANKFGIPRLLFHGTSFFSLCASECIRLYEPHKKLSSDYEPFVIPNFPDSIELTRAKLPEYLRCDNETDLTKLICDSKESELRSYGIIVNSFYELEPAYADHYRNVLKRRAWHIGPVSLCNRDIEDKAKRGKKPAIDEHECLKWLDSKEPNSVIYISFGSIARFNSSQLREIALALVASGHQFVWVIRRLEDEKDEEGFLPDGFEKRMEGKGLIIREWAPQLLILDHRAVGAFLTHCGWNSTLEGICAGVPMVTWPVAAEQFYNEKFITHVLRTGVRVGARRWVGFQEGGGCDVGKEAIKKAICEVMEGEGAESIRNKAKALAAMARKAIEEGGSSYCDLNALIEEFGALKAAREARKDPSVECAK</sequence>
<dbReference type="OrthoDB" id="5835829at2759"/>
<keyword evidence="2 4" id="KW-0328">Glycosyltransferase</keyword>
<dbReference type="GeneID" id="116204194"/>
<dbReference type="PROSITE" id="PS00375">
    <property type="entry name" value="UDPGT"/>
    <property type="match status" value="1"/>
</dbReference>